<dbReference type="Proteomes" id="UP001177769">
    <property type="component" value="Chromosome"/>
</dbReference>
<dbReference type="EMBL" id="CP116346">
    <property type="protein sequence ID" value="WIT13725.1"/>
    <property type="molecule type" value="Genomic_DNA"/>
</dbReference>
<evidence type="ECO:0000256" key="1">
    <source>
        <dbReference type="SAM" id="Coils"/>
    </source>
</evidence>
<keyword evidence="1" id="KW-0175">Coiled coil</keyword>
<dbReference type="RefSeq" id="WP_285234845.1">
    <property type="nucleotide sequence ID" value="NZ_CP116346.1"/>
</dbReference>
<accession>A0AA95NED5</accession>
<reference evidence="3" key="1">
    <citation type="submission" date="2023-01" db="EMBL/GenBank/DDBJ databases">
        <title>Whole genome sequence of Paucibacter sp. S2-9 isolated from pond sediment.</title>
        <authorList>
            <person name="Jung J.Y."/>
        </authorList>
    </citation>
    <scope>NUCLEOTIDE SEQUENCE</scope>
    <source>
        <strain evidence="3">S2-9</strain>
    </source>
</reference>
<dbReference type="PROSITE" id="PS51257">
    <property type="entry name" value="PROKAR_LIPOPROTEIN"/>
    <property type="match status" value="1"/>
</dbReference>
<proteinExistence type="predicted"/>
<feature type="chain" id="PRO_5041720824" evidence="2">
    <location>
        <begin position="23"/>
        <end position="272"/>
    </location>
</feature>
<gene>
    <name evidence="3" type="ORF">PFX98_08920</name>
</gene>
<dbReference type="InterPro" id="IPR043749">
    <property type="entry name" value="DUF5694"/>
</dbReference>
<organism evidence="3 4">
    <name type="scientific">Paucibacter sediminis</name>
    <dbReference type="NCBI Taxonomy" id="3019553"/>
    <lineage>
        <taxon>Bacteria</taxon>
        <taxon>Pseudomonadati</taxon>
        <taxon>Pseudomonadota</taxon>
        <taxon>Betaproteobacteria</taxon>
        <taxon>Burkholderiales</taxon>
        <taxon>Sphaerotilaceae</taxon>
        <taxon>Roseateles</taxon>
    </lineage>
</organism>
<dbReference type="KEGG" id="pais:PFX98_08920"/>
<name>A0AA95NED5_9BURK</name>
<evidence type="ECO:0000313" key="3">
    <source>
        <dbReference type="EMBL" id="WIT13725.1"/>
    </source>
</evidence>
<feature type="signal peptide" evidence="2">
    <location>
        <begin position="1"/>
        <end position="22"/>
    </location>
</feature>
<evidence type="ECO:0000313" key="4">
    <source>
        <dbReference type="Proteomes" id="UP001177769"/>
    </source>
</evidence>
<keyword evidence="4" id="KW-1185">Reference proteome</keyword>
<sequence length="272" mass="30396">MNKIVFALGTLALACLPLCSQAAAKAEVEVMVLGSYHFGNPGQDIVNTQVDDVLSPRRQAELQALTRQLARFRPTKLMVEREADQFPGQQLPAYAAWRAGQRREVRNEVEQVGYRLAEQLGHEAVYGVDADGDFPFEAVQNFAKQHGQEAQLQAQLDALQRRNKAVEQSLAHASISQLLAAFNRPQAILADHQFNSVALRYGRAAEQPGAELYGQWALRNARICARIVQLSQPGDRLLVLFGAGHSYWLRQCVQEQPGWRLVEALPYLQGRR</sequence>
<keyword evidence="2" id="KW-0732">Signal</keyword>
<dbReference type="Pfam" id="PF18950">
    <property type="entry name" value="DUF5694"/>
    <property type="match status" value="1"/>
</dbReference>
<feature type="coiled-coil region" evidence="1">
    <location>
        <begin position="149"/>
        <end position="176"/>
    </location>
</feature>
<protein>
    <submittedName>
        <fullName evidence="3">DUF5694 domain-containing protein</fullName>
    </submittedName>
</protein>
<dbReference type="AlphaFoldDB" id="A0AA95NED5"/>
<evidence type="ECO:0000256" key="2">
    <source>
        <dbReference type="SAM" id="SignalP"/>
    </source>
</evidence>